<reference evidence="1 2" key="1">
    <citation type="submission" date="2024-01" db="EMBL/GenBank/DDBJ databases">
        <title>Genome assemblies of Stephania.</title>
        <authorList>
            <person name="Yang L."/>
        </authorList>
    </citation>
    <scope>NUCLEOTIDE SEQUENCE [LARGE SCALE GENOMIC DNA]</scope>
    <source>
        <strain evidence="1">QJT</strain>
        <tissue evidence="1">Leaf</tissue>
    </source>
</reference>
<accession>A0AAP0IXK8</accession>
<evidence type="ECO:0000313" key="2">
    <source>
        <dbReference type="Proteomes" id="UP001417504"/>
    </source>
</evidence>
<dbReference type="Proteomes" id="UP001417504">
    <property type="component" value="Unassembled WGS sequence"/>
</dbReference>
<proteinExistence type="predicted"/>
<comment type="caution">
    <text evidence="1">The sequence shown here is derived from an EMBL/GenBank/DDBJ whole genome shotgun (WGS) entry which is preliminary data.</text>
</comment>
<keyword evidence="2" id="KW-1185">Reference proteome</keyword>
<name>A0AAP0IXK8_9MAGN</name>
<gene>
    <name evidence="1" type="ORF">Sjap_013155</name>
</gene>
<dbReference type="AlphaFoldDB" id="A0AAP0IXK8"/>
<sequence>MGPSTSQRREPGTYTTSYGCHCRKLPTNKNKRRADGEEKEDGWWRGEIKRGQQRKIKERGVEKEMSEGGGSLGVYWRHMWPTSLKVPRRKRKEW</sequence>
<evidence type="ECO:0000313" key="1">
    <source>
        <dbReference type="EMBL" id="KAK9123553.1"/>
    </source>
</evidence>
<protein>
    <submittedName>
        <fullName evidence="1">Uncharacterized protein</fullName>
    </submittedName>
</protein>
<organism evidence="1 2">
    <name type="scientific">Stephania japonica</name>
    <dbReference type="NCBI Taxonomy" id="461633"/>
    <lineage>
        <taxon>Eukaryota</taxon>
        <taxon>Viridiplantae</taxon>
        <taxon>Streptophyta</taxon>
        <taxon>Embryophyta</taxon>
        <taxon>Tracheophyta</taxon>
        <taxon>Spermatophyta</taxon>
        <taxon>Magnoliopsida</taxon>
        <taxon>Ranunculales</taxon>
        <taxon>Menispermaceae</taxon>
        <taxon>Menispermoideae</taxon>
        <taxon>Cissampelideae</taxon>
        <taxon>Stephania</taxon>
    </lineage>
</organism>
<dbReference type="EMBL" id="JBBNAE010000005">
    <property type="protein sequence ID" value="KAK9123553.1"/>
    <property type="molecule type" value="Genomic_DNA"/>
</dbReference>